<comment type="catalytic activity">
    <reaction evidence="8">
        <text>L-tyrosyl-[protein] + ATP = O-(5'-adenylyl)-L-tyrosyl-[protein] + diphosphate</text>
        <dbReference type="Rhea" id="RHEA:54288"/>
        <dbReference type="Rhea" id="RHEA-COMP:10136"/>
        <dbReference type="Rhea" id="RHEA-COMP:13846"/>
        <dbReference type="ChEBI" id="CHEBI:30616"/>
        <dbReference type="ChEBI" id="CHEBI:33019"/>
        <dbReference type="ChEBI" id="CHEBI:46858"/>
        <dbReference type="ChEBI" id="CHEBI:83624"/>
        <dbReference type="EC" id="2.7.7.108"/>
    </reaction>
</comment>
<dbReference type="GO" id="GO:0005524">
    <property type="term" value="F:ATP binding"/>
    <property type="evidence" value="ECO:0007669"/>
    <property type="project" value="UniProtKB-UniRule"/>
</dbReference>
<feature type="binding site" evidence="8">
    <location>
        <position position="101"/>
    </location>
    <ligand>
        <name>ATP</name>
        <dbReference type="ChEBI" id="CHEBI:30616"/>
    </ligand>
</feature>
<dbReference type="GO" id="GO:0070733">
    <property type="term" value="F:AMPylase activity"/>
    <property type="evidence" value="ECO:0007669"/>
    <property type="project" value="UniProtKB-EC"/>
</dbReference>
<evidence type="ECO:0000256" key="8">
    <source>
        <dbReference type="HAMAP-Rule" id="MF_00692"/>
    </source>
</evidence>
<gene>
    <name evidence="8" type="primary">ydiU</name>
    <name evidence="8" type="synonym">selO</name>
    <name evidence="9" type="ORF">SAMN05660282_00656</name>
</gene>
<evidence type="ECO:0000256" key="4">
    <source>
        <dbReference type="ARBA" id="ARBA00022723"/>
    </source>
</evidence>
<keyword evidence="3 8" id="KW-0548">Nucleotidyltransferase</keyword>
<dbReference type="PANTHER" id="PTHR32057">
    <property type="entry name" value="PROTEIN ADENYLYLTRANSFERASE SELO, MITOCHONDRIAL"/>
    <property type="match status" value="1"/>
</dbReference>
<comment type="function">
    <text evidence="8">Nucleotidyltransferase involved in the post-translational modification of proteins. It can catalyze the addition of adenosine monophosphate (AMP) or uridine monophosphate (UMP) to a protein, resulting in modifications known as AMPylation and UMPylation.</text>
</comment>
<evidence type="ECO:0000256" key="5">
    <source>
        <dbReference type="ARBA" id="ARBA00022741"/>
    </source>
</evidence>
<feature type="binding site" evidence="8">
    <location>
        <position position="114"/>
    </location>
    <ligand>
        <name>ATP</name>
        <dbReference type="ChEBI" id="CHEBI:30616"/>
    </ligand>
</feature>
<comment type="catalytic activity">
    <reaction evidence="8">
        <text>L-seryl-[protein] + UTP = O-(5'-uridylyl)-L-seryl-[protein] + diphosphate</text>
        <dbReference type="Rhea" id="RHEA:64604"/>
        <dbReference type="Rhea" id="RHEA-COMP:9863"/>
        <dbReference type="Rhea" id="RHEA-COMP:16635"/>
        <dbReference type="ChEBI" id="CHEBI:29999"/>
        <dbReference type="ChEBI" id="CHEBI:33019"/>
        <dbReference type="ChEBI" id="CHEBI:46398"/>
        <dbReference type="ChEBI" id="CHEBI:156051"/>
    </reaction>
</comment>
<feature type="binding site" evidence="8">
    <location>
        <position position="245"/>
    </location>
    <ligand>
        <name>ATP</name>
        <dbReference type="ChEBI" id="CHEBI:30616"/>
    </ligand>
</feature>
<dbReference type="AlphaFoldDB" id="A0A1I2R6H7"/>
<feature type="binding site" evidence="8">
    <location>
        <position position="86"/>
    </location>
    <ligand>
        <name>ATP</name>
        <dbReference type="ChEBI" id="CHEBI:30616"/>
    </ligand>
</feature>
<dbReference type="EC" id="2.7.7.-" evidence="8"/>
<accession>A0A1I2R6H7</accession>
<keyword evidence="5 8" id="KW-0547">Nucleotide-binding</keyword>
<organism evidence="9 10">
    <name type="scientific">Corynebacterium spheniscorum</name>
    <dbReference type="NCBI Taxonomy" id="185761"/>
    <lineage>
        <taxon>Bacteria</taxon>
        <taxon>Bacillati</taxon>
        <taxon>Actinomycetota</taxon>
        <taxon>Actinomycetes</taxon>
        <taxon>Mycobacteriales</taxon>
        <taxon>Corynebacteriaceae</taxon>
        <taxon>Corynebacterium</taxon>
    </lineage>
</organism>
<feature type="active site" description="Proton acceptor" evidence="8">
    <location>
        <position position="235"/>
    </location>
</feature>
<keyword evidence="10" id="KW-1185">Reference proteome</keyword>
<comment type="catalytic activity">
    <reaction evidence="8">
        <text>L-seryl-[protein] + ATP = 3-O-(5'-adenylyl)-L-seryl-[protein] + diphosphate</text>
        <dbReference type="Rhea" id="RHEA:58120"/>
        <dbReference type="Rhea" id="RHEA-COMP:9863"/>
        <dbReference type="Rhea" id="RHEA-COMP:15073"/>
        <dbReference type="ChEBI" id="CHEBI:29999"/>
        <dbReference type="ChEBI" id="CHEBI:30616"/>
        <dbReference type="ChEBI" id="CHEBI:33019"/>
        <dbReference type="ChEBI" id="CHEBI:142516"/>
        <dbReference type="EC" id="2.7.7.108"/>
    </reaction>
</comment>
<feature type="binding site" evidence="8">
    <location>
        <position position="236"/>
    </location>
    <ligand>
        <name>Mg(2+)</name>
        <dbReference type="ChEBI" id="CHEBI:18420"/>
    </ligand>
</feature>
<comment type="catalytic activity">
    <reaction evidence="8">
        <text>L-tyrosyl-[protein] + UTP = O-(5'-uridylyl)-L-tyrosyl-[protein] + diphosphate</text>
        <dbReference type="Rhea" id="RHEA:83887"/>
        <dbReference type="Rhea" id="RHEA-COMP:10136"/>
        <dbReference type="Rhea" id="RHEA-COMP:20238"/>
        <dbReference type="ChEBI" id="CHEBI:33019"/>
        <dbReference type="ChEBI" id="CHEBI:46398"/>
        <dbReference type="ChEBI" id="CHEBI:46858"/>
        <dbReference type="ChEBI" id="CHEBI:90602"/>
    </reaction>
</comment>
<dbReference type="Pfam" id="PF02696">
    <property type="entry name" value="SelO"/>
    <property type="match status" value="1"/>
</dbReference>
<feature type="binding site" evidence="8">
    <location>
        <position position="245"/>
    </location>
    <ligand>
        <name>Mg(2+)</name>
        <dbReference type="ChEBI" id="CHEBI:18420"/>
    </ligand>
</feature>
<comment type="catalytic activity">
    <reaction evidence="8">
        <text>L-threonyl-[protein] + ATP = 3-O-(5'-adenylyl)-L-threonyl-[protein] + diphosphate</text>
        <dbReference type="Rhea" id="RHEA:54292"/>
        <dbReference type="Rhea" id="RHEA-COMP:11060"/>
        <dbReference type="Rhea" id="RHEA-COMP:13847"/>
        <dbReference type="ChEBI" id="CHEBI:30013"/>
        <dbReference type="ChEBI" id="CHEBI:30616"/>
        <dbReference type="ChEBI" id="CHEBI:33019"/>
        <dbReference type="ChEBI" id="CHEBI:138113"/>
        <dbReference type="EC" id="2.7.7.108"/>
    </reaction>
</comment>
<dbReference type="Proteomes" id="UP000199065">
    <property type="component" value="Unassembled WGS sequence"/>
</dbReference>
<evidence type="ECO:0000256" key="6">
    <source>
        <dbReference type="ARBA" id="ARBA00022840"/>
    </source>
</evidence>
<keyword evidence="4 8" id="KW-0479">Metal-binding</keyword>
<evidence type="ECO:0000256" key="7">
    <source>
        <dbReference type="ARBA" id="ARBA00022842"/>
    </source>
</evidence>
<sequence>MPPDTSPVFSHNFATEFPELSIPYSPDSGPNPELVLFNEELGKELGIPADLDVLLGQRADIKEHAVAQGYAGHQFGQFVPRLGDGRAVLLGEVAGKDIHLKGSGPTPFARGGDGRATLPSMLREYLIAEALHTLGIPTTRALAVIKTGKTVLRQQSEEGAILVRVAASHLRVGSFQYARLHGLELTKQLADFGMRRHDPDCSDYAQWLSRIMKRQAATVATWMRVGFVHGVMNTDNTTISGESIDFGPCAFTATYDPKAVFSSIDHHGRYAFGQQPHILAWNLARLAETLLPLFDPDEDKALGIAQELMAHYPQIWRDAWLESMKAPLGLSRYPTEEVEGIIDAHHELLLGQPIISSGRKLAEGEGLSREWTKLWQELDPDMAEVKNNNPSVLPANHVIDSALSDVGEAKRLLGALKDPYSPHPEISMEAPKNFHYVTYCGT</sequence>
<name>A0A1I2R6H7_9CORY</name>
<dbReference type="PANTHER" id="PTHR32057:SF14">
    <property type="entry name" value="PROTEIN ADENYLYLTRANSFERASE SELO, MITOCHONDRIAL"/>
    <property type="match status" value="1"/>
</dbReference>
<keyword evidence="2 8" id="KW-0808">Transferase</keyword>
<keyword evidence="6 8" id="KW-0067">ATP-binding</keyword>
<evidence type="ECO:0000256" key="3">
    <source>
        <dbReference type="ARBA" id="ARBA00022695"/>
    </source>
</evidence>
<dbReference type="GO" id="GO:0000287">
    <property type="term" value="F:magnesium ion binding"/>
    <property type="evidence" value="ECO:0007669"/>
    <property type="project" value="UniProtKB-UniRule"/>
</dbReference>
<proteinExistence type="inferred from homology"/>
<feature type="binding site" evidence="8">
    <location>
        <position position="113"/>
    </location>
    <ligand>
        <name>ATP</name>
        <dbReference type="ChEBI" id="CHEBI:30616"/>
    </ligand>
</feature>
<dbReference type="GO" id="GO:0030145">
    <property type="term" value="F:manganese ion binding"/>
    <property type="evidence" value="ECO:0007669"/>
    <property type="project" value="UniProtKB-UniRule"/>
</dbReference>
<comment type="similarity">
    <text evidence="1 8">Belongs to the SELO family.</text>
</comment>
<dbReference type="OrthoDB" id="9776281at2"/>
<evidence type="ECO:0000313" key="9">
    <source>
        <dbReference type="EMBL" id="SFG36314.1"/>
    </source>
</evidence>
<feature type="binding site" evidence="8">
    <location>
        <position position="171"/>
    </location>
    <ligand>
        <name>ATP</name>
        <dbReference type="ChEBI" id="CHEBI:30616"/>
    </ligand>
</feature>
<dbReference type="EMBL" id="FOPJ01000003">
    <property type="protein sequence ID" value="SFG36314.1"/>
    <property type="molecule type" value="Genomic_DNA"/>
</dbReference>
<dbReference type="HAMAP" id="MF_00692">
    <property type="entry name" value="SelO"/>
    <property type="match status" value="1"/>
</dbReference>
<evidence type="ECO:0000313" key="10">
    <source>
        <dbReference type="Proteomes" id="UP000199065"/>
    </source>
</evidence>
<keyword evidence="7 8" id="KW-0460">Magnesium</keyword>
<dbReference type="RefSeq" id="WP_092284387.1">
    <property type="nucleotide sequence ID" value="NZ_FOPJ01000003.1"/>
</dbReference>
<feature type="binding site" evidence="8">
    <location>
        <position position="83"/>
    </location>
    <ligand>
        <name>ATP</name>
        <dbReference type="ChEBI" id="CHEBI:30616"/>
    </ligand>
</feature>
<feature type="binding site" evidence="8">
    <location>
        <position position="164"/>
    </location>
    <ligand>
        <name>ATP</name>
        <dbReference type="ChEBI" id="CHEBI:30616"/>
    </ligand>
</feature>
<protein>
    <recommendedName>
        <fullName evidence="8">Protein nucleotidyltransferase YdiU</fullName>
        <ecNumber evidence="8">2.7.7.-</ecNumber>
    </recommendedName>
    <alternativeName>
        <fullName evidence="8">Protein adenylyltransferase YdiU</fullName>
        <ecNumber evidence="8">2.7.7.108</ecNumber>
    </alternativeName>
    <alternativeName>
        <fullName evidence="8">Protein uridylyltransferase YdiU</fullName>
        <ecNumber evidence="8">2.7.7.-</ecNumber>
    </alternativeName>
</protein>
<keyword evidence="8" id="KW-0464">Manganese</keyword>
<dbReference type="EC" id="2.7.7.108" evidence="8"/>
<evidence type="ECO:0000256" key="1">
    <source>
        <dbReference type="ARBA" id="ARBA00009747"/>
    </source>
</evidence>
<comment type="catalytic activity">
    <reaction evidence="8">
        <text>L-histidyl-[protein] + UTP = N(tele)-(5'-uridylyl)-L-histidyl-[protein] + diphosphate</text>
        <dbReference type="Rhea" id="RHEA:83891"/>
        <dbReference type="Rhea" id="RHEA-COMP:9745"/>
        <dbReference type="Rhea" id="RHEA-COMP:20239"/>
        <dbReference type="ChEBI" id="CHEBI:29979"/>
        <dbReference type="ChEBI" id="CHEBI:33019"/>
        <dbReference type="ChEBI" id="CHEBI:46398"/>
        <dbReference type="ChEBI" id="CHEBI:233474"/>
    </reaction>
</comment>
<reference evidence="9 10" key="1">
    <citation type="submission" date="2016-10" db="EMBL/GenBank/DDBJ databases">
        <authorList>
            <person name="de Groot N.N."/>
        </authorList>
    </citation>
    <scope>NUCLEOTIDE SEQUENCE [LARGE SCALE GENOMIC DNA]</scope>
    <source>
        <strain>J11</strain>
        <strain evidence="10">PG 39</strain>
    </source>
</reference>
<feature type="binding site" evidence="8">
    <location>
        <position position="85"/>
    </location>
    <ligand>
        <name>ATP</name>
        <dbReference type="ChEBI" id="CHEBI:30616"/>
    </ligand>
</feature>
<comment type="cofactor">
    <cofactor evidence="8">
        <name>Mg(2+)</name>
        <dbReference type="ChEBI" id="CHEBI:18420"/>
    </cofactor>
    <cofactor evidence="8">
        <name>Mn(2+)</name>
        <dbReference type="ChEBI" id="CHEBI:29035"/>
    </cofactor>
</comment>
<evidence type="ECO:0000256" key="2">
    <source>
        <dbReference type="ARBA" id="ARBA00022679"/>
    </source>
</evidence>
<dbReference type="InterPro" id="IPR003846">
    <property type="entry name" value="SelO"/>
</dbReference>